<dbReference type="STRING" id="1686286.GCA_900092335_01515"/>
<name>A0A540R7S6_9CORY</name>
<dbReference type="InterPro" id="IPR019675">
    <property type="entry name" value="DUF2550"/>
</dbReference>
<protein>
    <submittedName>
        <fullName evidence="2">DUF2550 family protein</fullName>
    </submittedName>
</protein>
<feature type="transmembrane region" description="Helical" evidence="1">
    <location>
        <begin position="6"/>
        <end position="26"/>
    </location>
</feature>
<dbReference type="Pfam" id="PF10739">
    <property type="entry name" value="DUF2550"/>
    <property type="match status" value="1"/>
</dbReference>
<evidence type="ECO:0000313" key="2">
    <source>
        <dbReference type="EMBL" id="TQE43793.1"/>
    </source>
</evidence>
<dbReference type="Proteomes" id="UP000318080">
    <property type="component" value="Unassembled WGS sequence"/>
</dbReference>
<keyword evidence="1" id="KW-1133">Transmembrane helix</keyword>
<gene>
    <name evidence="2" type="ORF">EJK80_05450</name>
</gene>
<dbReference type="AlphaFoldDB" id="A0A540R7S6"/>
<keyword evidence="1" id="KW-0472">Membrane</keyword>
<reference evidence="2 3" key="1">
    <citation type="submission" date="2019-06" db="EMBL/GenBank/DDBJ databases">
        <title>Draft genome of C. phoceense Strain 272.</title>
        <authorList>
            <person name="Pacheco L.G.C."/>
            <person name="Barberis C.M."/>
            <person name="Almuzara M.N."/>
            <person name="Traglia G.M."/>
            <person name="Santos C.S."/>
            <person name="Rocha D.J.P.G."/>
            <person name="Aguiar E.R.G.R."/>
            <person name="Vay C.A."/>
        </authorList>
    </citation>
    <scope>NUCLEOTIDE SEQUENCE [LARGE SCALE GENOMIC DNA]</scope>
    <source>
        <strain evidence="2 3">272</strain>
    </source>
</reference>
<organism evidence="2 3">
    <name type="scientific">Corynebacterium phoceense</name>
    <dbReference type="NCBI Taxonomy" id="1686286"/>
    <lineage>
        <taxon>Bacteria</taxon>
        <taxon>Bacillati</taxon>
        <taxon>Actinomycetota</taxon>
        <taxon>Actinomycetes</taxon>
        <taxon>Mycobacteriales</taxon>
        <taxon>Corynebacteriaceae</taxon>
        <taxon>Corynebacterium</taxon>
    </lineage>
</organism>
<keyword evidence="3" id="KW-1185">Reference proteome</keyword>
<sequence length="156" mass="17860">MTILGWLVLLIVVVVVLLAAVRFFALRSNGTQVLLRTVPAKDTHNWRHGLLRYRGELMEFYKLRSVWPAADLTLGRLDIELLGSRTLDDDEASFMTEATEAVHFQAAGQEYELATDLHGAMALNAWVESAPSKRLERMDIKKLRERVQRDKRQQGR</sequence>
<proteinExistence type="predicted"/>
<comment type="caution">
    <text evidence="2">The sequence shown here is derived from an EMBL/GenBank/DDBJ whole genome shotgun (WGS) entry which is preliminary data.</text>
</comment>
<accession>A0A540R7S6</accession>
<dbReference type="EMBL" id="VHIR01000006">
    <property type="protein sequence ID" value="TQE43793.1"/>
    <property type="molecule type" value="Genomic_DNA"/>
</dbReference>
<evidence type="ECO:0000256" key="1">
    <source>
        <dbReference type="SAM" id="Phobius"/>
    </source>
</evidence>
<keyword evidence="1" id="KW-0812">Transmembrane</keyword>
<evidence type="ECO:0000313" key="3">
    <source>
        <dbReference type="Proteomes" id="UP000318080"/>
    </source>
</evidence>